<accession>A0ABS8NDJ5</accession>
<proteinExistence type="predicted"/>
<protein>
    <submittedName>
        <fullName evidence="1">Uncharacterized protein</fullName>
    </submittedName>
</protein>
<gene>
    <name evidence="1" type="ORF">LOC71_05000</name>
</gene>
<comment type="caution">
    <text evidence="1">The sequence shown here is derived from an EMBL/GenBank/DDBJ whole genome shotgun (WGS) entry which is preliminary data.</text>
</comment>
<dbReference type="EMBL" id="JAJKFW010000009">
    <property type="protein sequence ID" value="MCC9641622.1"/>
    <property type="molecule type" value="Genomic_DNA"/>
</dbReference>
<dbReference type="Proteomes" id="UP001430306">
    <property type="component" value="Unassembled WGS sequence"/>
</dbReference>
<sequence length="46" mass="5307">MSITSDYNPWTLSIDIVPIASSPVRAFVIVTRRLQIARLDQQKYSR</sequence>
<name>A0ABS8NDJ5_9BACT</name>
<keyword evidence="2" id="KW-1185">Reference proteome</keyword>
<evidence type="ECO:0000313" key="2">
    <source>
        <dbReference type="Proteomes" id="UP001430306"/>
    </source>
</evidence>
<dbReference type="RefSeq" id="WP_230271925.1">
    <property type="nucleotide sequence ID" value="NZ_JAJKFW010000009.1"/>
</dbReference>
<evidence type="ECO:0000313" key="1">
    <source>
        <dbReference type="EMBL" id="MCC9641622.1"/>
    </source>
</evidence>
<reference evidence="1" key="1">
    <citation type="submission" date="2021-11" db="EMBL/GenBank/DDBJ databases">
        <title>Genome sequence.</title>
        <authorList>
            <person name="Sun Q."/>
        </authorList>
    </citation>
    <scope>NUCLEOTIDE SEQUENCE</scope>
    <source>
        <strain evidence="1">JC740</strain>
    </source>
</reference>
<organism evidence="1 2">
    <name type="scientific">Rhodopirellula halodulae</name>
    <dbReference type="NCBI Taxonomy" id="2894198"/>
    <lineage>
        <taxon>Bacteria</taxon>
        <taxon>Pseudomonadati</taxon>
        <taxon>Planctomycetota</taxon>
        <taxon>Planctomycetia</taxon>
        <taxon>Pirellulales</taxon>
        <taxon>Pirellulaceae</taxon>
        <taxon>Rhodopirellula</taxon>
    </lineage>
</organism>